<dbReference type="InterPro" id="IPR027443">
    <property type="entry name" value="IPNS-like_sf"/>
</dbReference>
<dbReference type="GeneID" id="85313910"/>
<accession>A0AAJ0BRB7</accession>
<dbReference type="SUPFAM" id="SSF51197">
    <property type="entry name" value="Clavaminate synthase-like"/>
    <property type="match status" value="1"/>
</dbReference>
<dbReference type="Proteomes" id="UP001244011">
    <property type="component" value="Unassembled WGS sequence"/>
</dbReference>
<dbReference type="RefSeq" id="XP_060279069.1">
    <property type="nucleotide sequence ID" value="XM_060430723.1"/>
</dbReference>
<dbReference type="Gene3D" id="2.60.120.330">
    <property type="entry name" value="B-lactam Antibiotic, Isopenicillin N Synthase, Chain"/>
    <property type="match status" value="1"/>
</dbReference>
<protein>
    <submittedName>
        <fullName evidence="1">Uncharacterized protein</fullName>
    </submittedName>
</protein>
<keyword evidence="2" id="KW-1185">Reference proteome</keyword>
<proteinExistence type="predicted"/>
<dbReference type="AlphaFoldDB" id="A0AAJ0BRB7"/>
<evidence type="ECO:0000313" key="1">
    <source>
        <dbReference type="EMBL" id="KAK1762856.1"/>
    </source>
</evidence>
<evidence type="ECO:0000313" key="2">
    <source>
        <dbReference type="Proteomes" id="UP001244011"/>
    </source>
</evidence>
<sequence>MTWAGSRPRSRTAAARAFLWARRPGPNEAVVNVGYCFQRRTNDTLRSVGHRVRAPAGKTKGELLDSLYRNHRLLWKPR</sequence>
<reference evidence="1" key="1">
    <citation type="submission" date="2023-06" db="EMBL/GenBank/DDBJ databases">
        <title>Genome-scale phylogeny and comparative genomics of the fungal order Sordariales.</title>
        <authorList>
            <consortium name="Lawrence Berkeley National Laboratory"/>
            <person name="Hensen N."/>
            <person name="Bonometti L."/>
            <person name="Westerberg I."/>
            <person name="Brannstrom I.O."/>
            <person name="Guillou S."/>
            <person name="Cros-Aarteil S."/>
            <person name="Calhoun S."/>
            <person name="Haridas S."/>
            <person name="Kuo A."/>
            <person name="Mondo S."/>
            <person name="Pangilinan J."/>
            <person name="Riley R."/>
            <person name="Labutti K."/>
            <person name="Andreopoulos B."/>
            <person name="Lipzen A."/>
            <person name="Chen C."/>
            <person name="Yanf M."/>
            <person name="Daum C."/>
            <person name="Ng V."/>
            <person name="Clum A."/>
            <person name="Steindorff A."/>
            <person name="Ohm R."/>
            <person name="Martin F."/>
            <person name="Silar P."/>
            <person name="Natvig D."/>
            <person name="Lalanne C."/>
            <person name="Gautier V."/>
            <person name="Ament-Velasquez S.L."/>
            <person name="Kruys A."/>
            <person name="Hutchinson M.I."/>
            <person name="Powell A.J."/>
            <person name="Barry K."/>
            <person name="Miller A.N."/>
            <person name="Grigoriev I.V."/>
            <person name="Debuchy R."/>
            <person name="Gladieux P."/>
            <person name="Thoren M.H."/>
            <person name="Johannesson H."/>
        </authorList>
    </citation>
    <scope>NUCLEOTIDE SEQUENCE</scope>
    <source>
        <strain evidence="1">8032-3</strain>
    </source>
</reference>
<organism evidence="1 2">
    <name type="scientific">Phialemonium atrogriseum</name>
    <dbReference type="NCBI Taxonomy" id="1093897"/>
    <lineage>
        <taxon>Eukaryota</taxon>
        <taxon>Fungi</taxon>
        <taxon>Dikarya</taxon>
        <taxon>Ascomycota</taxon>
        <taxon>Pezizomycotina</taxon>
        <taxon>Sordariomycetes</taxon>
        <taxon>Sordariomycetidae</taxon>
        <taxon>Cephalothecales</taxon>
        <taxon>Cephalothecaceae</taxon>
        <taxon>Phialemonium</taxon>
    </lineage>
</organism>
<dbReference type="EMBL" id="MU839033">
    <property type="protein sequence ID" value="KAK1762856.1"/>
    <property type="molecule type" value="Genomic_DNA"/>
</dbReference>
<gene>
    <name evidence="1" type="ORF">QBC33DRAFT_573936</name>
</gene>
<comment type="caution">
    <text evidence="1">The sequence shown here is derived from an EMBL/GenBank/DDBJ whole genome shotgun (WGS) entry which is preliminary data.</text>
</comment>
<name>A0AAJ0BRB7_9PEZI</name>